<dbReference type="KEGG" id="mdn:JT25_000640"/>
<feature type="compositionally biased region" description="Polar residues" evidence="1">
    <location>
        <begin position="86"/>
        <end position="97"/>
    </location>
</feature>
<evidence type="ECO:0000256" key="1">
    <source>
        <dbReference type="SAM" id="MobiDB-lite"/>
    </source>
</evidence>
<protein>
    <submittedName>
        <fullName evidence="3">Uncharacterized protein</fullName>
    </submittedName>
</protein>
<evidence type="ECO:0000313" key="3">
    <source>
        <dbReference type="EMBL" id="AMK75005.1"/>
    </source>
</evidence>
<evidence type="ECO:0000256" key="2">
    <source>
        <dbReference type="SAM" id="Phobius"/>
    </source>
</evidence>
<dbReference type="AlphaFoldDB" id="A0A140E3N1"/>
<feature type="region of interest" description="Disordered" evidence="1">
    <location>
        <begin position="52"/>
        <end position="118"/>
    </location>
</feature>
<name>A0A140E3N1_9GAMM</name>
<gene>
    <name evidence="3" type="ORF">JT25_000640</name>
</gene>
<proteinExistence type="predicted"/>
<evidence type="ECO:0000313" key="4">
    <source>
        <dbReference type="Proteomes" id="UP000030512"/>
    </source>
</evidence>
<dbReference type="EMBL" id="CP014476">
    <property type="protein sequence ID" value="AMK75005.1"/>
    <property type="molecule type" value="Genomic_DNA"/>
</dbReference>
<organism evidence="3 4">
    <name type="scientific">Methylomonas denitrificans</name>
    <dbReference type="NCBI Taxonomy" id="1538553"/>
    <lineage>
        <taxon>Bacteria</taxon>
        <taxon>Pseudomonadati</taxon>
        <taxon>Pseudomonadota</taxon>
        <taxon>Gammaproteobacteria</taxon>
        <taxon>Methylococcales</taxon>
        <taxon>Methylococcaceae</taxon>
        <taxon>Methylomonas</taxon>
    </lineage>
</organism>
<keyword evidence="2" id="KW-0812">Transmembrane</keyword>
<keyword evidence="4" id="KW-1185">Reference proteome</keyword>
<feature type="compositionally biased region" description="Polar residues" evidence="1">
    <location>
        <begin position="52"/>
        <end position="76"/>
    </location>
</feature>
<sequence length="164" mass="17431">MQPSYIEVDMFNSVAHRQAIVLMLVLLYGIWIGRVGLLETWPVAGYSETGALRTNPSNINQDTSPNAVASNGAQSLERSDSDEPAGNNTTKLLQNTVERTDPLEAAQPPVPSSSLEETATPALWQAPIQTVDGDIVISLEAAGVPQADAQNPAENILGLIVQAN</sequence>
<dbReference type="Proteomes" id="UP000030512">
    <property type="component" value="Chromosome"/>
</dbReference>
<keyword evidence="2" id="KW-0472">Membrane</keyword>
<keyword evidence="2" id="KW-1133">Transmembrane helix</keyword>
<feature type="transmembrane region" description="Helical" evidence="2">
    <location>
        <begin position="20"/>
        <end position="37"/>
    </location>
</feature>
<accession>A0A140E3N1</accession>
<reference evidence="3 4" key="1">
    <citation type="journal article" date="2015" name="Environ. Microbiol.">
        <title>Methane oxidation coupled to nitrate reduction under hypoxia by the Gammaproteobacterium Methylomonas denitrificans, sp. nov. type strain FJG1.</title>
        <authorList>
            <person name="Kits K.D."/>
            <person name="Klotz M.G."/>
            <person name="Stein L.Y."/>
        </authorList>
    </citation>
    <scope>NUCLEOTIDE SEQUENCE [LARGE SCALE GENOMIC DNA]</scope>
    <source>
        <strain evidence="3 4">FJG1</strain>
    </source>
</reference>